<name>X6MNH0_RETFI</name>
<evidence type="ECO:0000313" key="3">
    <source>
        <dbReference type="Proteomes" id="UP000023152"/>
    </source>
</evidence>
<sequence length="224" mass="25385">PNLQDITLPDSQNGIHETTTEENTSKSQKNQSFTLSLNENSNHLFSMQNHTDIRVHMHVVASLWVPSKRIQWSNRGLPYIDFTRGGPNKSQPNELSRPNKQNERENELTSATSVVDCSQNSQLGNSRRDNGKKENAIDDESGGDDRDKYHIKIHSEPRRNFNNPDLIRKVTLSPIPQTKEKDFSSTGIENFAEDFASSKDNHISDGNSASLSLVHMEQVYFCVF</sequence>
<dbReference type="EMBL" id="ASPP01019198">
    <property type="protein sequence ID" value="ETO15369.1"/>
    <property type="molecule type" value="Genomic_DNA"/>
</dbReference>
<proteinExistence type="predicted"/>
<keyword evidence="3" id="KW-1185">Reference proteome</keyword>
<dbReference type="Proteomes" id="UP000023152">
    <property type="component" value="Unassembled WGS sequence"/>
</dbReference>
<feature type="compositionally biased region" description="Polar residues" evidence="1">
    <location>
        <begin position="108"/>
        <end position="125"/>
    </location>
</feature>
<organism evidence="2 3">
    <name type="scientific">Reticulomyxa filosa</name>
    <dbReference type="NCBI Taxonomy" id="46433"/>
    <lineage>
        <taxon>Eukaryota</taxon>
        <taxon>Sar</taxon>
        <taxon>Rhizaria</taxon>
        <taxon>Retaria</taxon>
        <taxon>Foraminifera</taxon>
        <taxon>Monothalamids</taxon>
        <taxon>Reticulomyxidae</taxon>
        <taxon>Reticulomyxa</taxon>
    </lineage>
</organism>
<feature type="region of interest" description="Disordered" evidence="1">
    <location>
        <begin position="1"/>
        <end position="31"/>
    </location>
</feature>
<reference evidence="2 3" key="1">
    <citation type="journal article" date="2013" name="Curr. Biol.">
        <title>The Genome of the Foraminiferan Reticulomyxa filosa.</title>
        <authorList>
            <person name="Glockner G."/>
            <person name="Hulsmann N."/>
            <person name="Schleicher M."/>
            <person name="Noegel A.A."/>
            <person name="Eichinger L."/>
            <person name="Gallinger C."/>
            <person name="Pawlowski J."/>
            <person name="Sierra R."/>
            <person name="Euteneuer U."/>
            <person name="Pillet L."/>
            <person name="Moustafa A."/>
            <person name="Platzer M."/>
            <person name="Groth M."/>
            <person name="Szafranski K."/>
            <person name="Schliwa M."/>
        </authorList>
    </citation>
    <scope>NUCLEOTIDE SEQUENCE [LARGE SCALE GENOMIC DNA]</scope>
</reference>
<accession>X6MNH0</accession>
<feature type="non-terminal residue" evidence="2">
    <location>
        <position position="1"/>
    </location>
</feature>
<feature type="compositionally biased region" description="Basic and acidic residues" evidence="1">
    <location>
        <begin position="126"/>
        <end position="136"/>
    </location>
</feature>
<evidence type="ECO:0000313" key="2">
    <source>
        <dbReference type="EMBL" id="ETO15369.1"/>
    </source>
</evidence>
<feature type="compositionally biased region" description="Polar residues" evidence="1">
    <location>
        <begin position="88"/>
        <end position="99"/>
    </location>
</feature>
<feature type="region of interest" description="Disordered" evidence="1">
    <location>
        <begin position="82"/>
        <end position="148"/>
    </location>
</feature>
<gene>
    <name evidence="2" type="ORF">RFI_21995</name>
</gene>
<protein>
    <submittedName>
        <fullName evidence="2">Uncharacterized protein</fullName>
    </submittedName>
</protein>
<evidence type="ECO:0000256" key="1">
    <source>
        <dbReference type="SAM" id="MobiDB-lite"/>
    </source>
</evidence>
<comment type="caution">
    <text evidence="2">The sequence shown here is derived from an EMBL/GenBank/DDBJ whole genome shotgun (WGS) entry which is preliminary data.</text>
</comment>
<dbReference type="AlphaFoldDB" id="X6MNH0"/>